<evidence type="ECO:0000313" key="6">
    <source>
        <dbReference type="EMBL" id="SFL09144.1"/>
    </source>
</evidence>
<dbReference type="GO" id="GO:0006865">
    <property type="term" value="P:amino acid transport"/>
    <property type="evidence" value="ECO:0007669"/>
    <property type="project" value="UniProtKB-KW"/>
</dbReference>
<dbReference type="Proteomes" id="UP000323300">
    <property type="component" value="Unassembled WGS sequence"/>
</dbReference>
<dbReference type="InterPro" id="IPR019546">
    <property type="entry name" value="TAT_signal_bac_arc"/>
</dbReference>
<sequence length="431" mass="46107">MALLTTQTLTRRHILKGAAAAGALSVTGLAMPAVAQERTFKIGYVSPRSGPLALFGQADEFVLGTIRTALGNGIEIGGKVYPVEIIAKDTQSSANRAAEVTSELILTDEVDLVLVSSAPETVNPVSDQCELNGTPCISTVAPWQAWMFNRGSNPEKGFESTFHFFWGFEDIISVFANMWDTVSTNRKVGGLFPNDEDGRAWSDETNGAPALLGARKYGVVPSGFYRNLGDDFSAVIKTFKDAGCELVTGAPLPPDFTTFWTQARQQGFRPKAASIAKAILFPAAVEALGDAGHNLSSEIWWSPSHPFRSSISGQSAGEYAKAYSEGTGKQWTQPVGFTHALFEVAIDVLKRVTEPGDPGATIAAISQTSLQTIVGTVDWKNSAIKNVAKTPLVGGQWRRTPNGPNAYDLVITSNQTAPEIPVGGDFEELAY</sequence>
<dbReference type="AlphaFoldDB" id="A0A1I4ETX6"/>
<keyword evidence="3" id="KW-0029">Amino-acid transport</keyword>
<feature type="signal peptide" evidence="4">
    <location>
        <begin position="1"/>
        <end position="35"/>
    </location>
</feature>
<evidence type="ECO:0000313" key="7">
    <source>
        <dbReference type="Proteomes" id="UP000323300"/>
    </source>
</evidence>
<proteinExistence type="inferred from homology"/>
<feature type="domain" description="Leucine-binding protein" evidence="5">
    <location>
        <begin position="40"/>
        <end position="382"/>
    </location>
</feature>
<evidence type="ECO:0000256" key="2">
    <source>
        <dbReference type="ARBA" id="ARBA00022729"/>
    </source>
</evidence>
<dbReference type="InterPro" id="IPR051010">
    <property type="entry name" value="BCAA_transport"/>
</dbReference>
<keyword evidence="2 4" id="KW-0732">Signal</keyword>
<comment type="similarity">
    <text evidence="1">Belongs to the leucine-binding protein family.</text>
</comment>
<dbReference type="Gene3D" id="3.40.50.2300">
    <property type="match status" value="2"/>
</dbReference>
<dbReference type="PANTHER" id="PTHR30483:SF6">
    <property type="entry name" value="PERIPLASMIC BINDING PROTEIN OF ABC TRANSPORTER FOR NATURAL AMINO ACIDS"/>
    <property type="match status" value="1"/>
</dbReference>
<dbReference type="OrthoDB" id="6753945at2"/>
<dbReference type="PANTHER" id="PTHR30483">
    <property type="entry name" value="LEUCINE-SPECIFIC-BINDING PROTEIN"/>
    <property type="match status" value="1"/>
</dbReference>
<dbReference type="CDD" id="cd06337">
    <property type="entry name" value="PBP1_ABC_ligand_binding-like"/>
    <property type="match status" value="1"/>
</dbReference>
<dbReference type="Pfam" id="PF13458">
    <property type="entry name" value="Peripla_BP_6"/>
    <property type="match status" value="1"/>
</dbReference>
<evidence type="ECO:0000256" key="1">
    <source>
        <dbReference type="ARBA" id="ARBA00010062"/>
    </source>
</evidence>
<evidence type="ECO:0000256" key="4">
    <source>
        <dbReference type="SAM" id="SignalP"/>
    </source>
</evidence>
<gene>
    <name evidence="6" type="ORF">SAMN04488498_13046</name>
</gene>
<dbReference type="RefSeq" id="WP_149763612.1">
    <property type="nucleotide sequence ID" value="NZ_BSPE01000044.1"/>
</dbReference>
<dbReference type="PROSITE" id="PS51318">
    <property type="entry name" value="TAT"/>
    <property type="match status" value="1"/>
</dbReference>
<dbReference type="InterPro" id="IPR028081">
    <property type="entry name" value="Leu-bd"/>
</dbReference>
<name>A0A1I4ETX6_9HYPH</name>
<dbReference type="InterPro" id="IPR006311">
    <property type="entry name" value="TAT_signal"/>
</dbReference>
<dbReference type="SUPFAM" id="SSF53822">
    <property type="entry name" value="Periplasmic binding protein-like I"/>
    <property type="match status" value="1"/>
</dbReference>
<organism evidence="6 7">
    <name type="scientific">Neomesorhizobium albiziae</name>
    <dbReference type="NCBI Taxonomy" id="335020"/>
    <lineage>
        <taxon>Bacteria</taxon>
        <taxon>Pseudomonadati</taxon>
        <taxon>Pseudomonadota</taxon>
        <taxon>Alphaproteobacteria</taxon>
        <taxon>Hyphomicrobiales</taxon>
        <taxon>Phyllobacteriaceae</taxon>
        <taxon>Neomesorhizobium</taxon>
    </lineage>
</organism>
<dbReference type="NCBIfam" id="TIGR01409">
    <property type="entry name" value="TAT_signal_seq"/>
    <property type="match status" value="1"/>
</dbReference>
<dbReference type="EMBL" id="FOSL01000030">
    <property type="protein sequence ID" value="SFL09144.1"/>
    <property type="molecule type" value="Genomic_DNA"/>
</dbReference>
<protein>
    <submittedName>
        <fullName evidence="6">Branched-chain amino acid transport system substrate-binding protein</fullName>
    </submittedName>
</protein>
<evidence type="ECO:0000259" key="5">
    <source>
        <dbReference type="Pfam" id="PF13458"/>
    </source>
</evidence>
<evidence type="ECO:0000256" key="3">
    <source>
        <dbReference type="ARBA" id="ARBA00022970"/>
    </source>
</evidence>
<keyword evidence="7" id="KW-1185">Reference proteome</keyword>
<keyword evidence="3" id="KW-0813">Transport</keyword>
<accession>A0A1I4ETX6</accession>
<dbReference type="InterPro" id="IPR028082">
    <property type="entry name" value="Peripla_BP_I"/>
</dbReference>
<feature type="chain" id="PRO_5009302707" evidence="4">
    <location>
        <begin position="36"/>
        <end position="431"/>
    </location>
</feature>
<reference evidence="6 7" key="1">
    <citation type="submission" date="2016-10" db="EMBL/GenBank/DDBJ databases">
        <authorList>
            <person name="Varghese N."/>
            <person name="Submissions S."/>
        </authorList>
    </citation>
    <scope>NUCLEOTIDE SEQUENCE [LARGE SCALE GENOMIC DNA]</scope>
    <source>
        <strain evidence="6 7">DSM 21822</strain>
    </source>
</reference>